<dbReference type="SUPFAM" id="SSF55469">
    <property type="entry name" value="FMN-dependent nitroreductase-like"/>
    <property type="match status" value="1"/>
</dbReference>
<dbReference type="PANTHER" id="PTHR23026:SF90">
    <property type="entry name" value="IODOTYROSINE DEIODINASE 1"/>
    <property type="match status" value="1"/>
</dbReference>
<dbReference type="InterPro" id="IPR029479">
    <property type="entry name" value="Nitroreductase"/>
</dbReference>
<keyword evidence="6" id="KW-1185">Reference proteome</keyword>
<dbReference type="Proteomes" id="UP001216674">
    <property type="component" value="Unassembled WGS sequence"/>
</dbReference>
<keyword evidence="2" id="KW-0288">FMN</keyword>
<dbReference type="CDD" id="cd02136">
    <property type="entry name" value="PnbA_NfnB-like"/>
    <property type="match status" value="1"/>
</dbReference>
<name>A0ABT6ARI8_9BURK</name>
<keyword evidence="3" id="KW-0560">Oxidoreductase</keyword>
<keyword evidence="1" id="KW-0285">Flavoprotein</keyword>
<dbReference type="Gene3D" id="3.40.109.10">
    <property type="entry name" value="NADH Oxidase"/>
    <property type="match status" value="1"/>
</dbReference>
<dbReference type="EMBL" id="JARJLM010000342">
    <property type="protein sequence ID" value="MDF3835237.1"/>
    <property type="molecule type" value="Genomic_DNA"/>
</dbReference>
<evidence type="ECO:0000259" key="4">
    <source>
        <dbReference type="Pfam" id="PF00881"/>
    </source>
</evidence>
<dbReference type="InterPro" id="IPR000415">
    <property type="entry name" value="Nitroreductase-like"/>
</dbReference>
<evidence type="ECO:0000256" key="3">
    <source>
        <dbReference type="ARBA" id="ARBA00023002"/>
    </source>
</evidence>
<evidence type="ECO:0000313" key="5">
    <source>
        <dbReference type="EMBL" id="MDF3835237.1"/>
    </source>
</evidence>
<dbReference type="RefSeq" id="WP_276266090.1">
    <property type="nucleotide sequence ID" value="NZ_JARJLM010000342.1"/>
</dbReference>
<gene>
    <name evidence="5" type="ORF">P3W85_20050</name>
</gene>
<organism evidence="5 6">
    <name type="scientific">Cupriavidus basilensis</name>
    <dbReference type="NCBI Taxonomy" id="68895"/>
    <lineage>
        <taxon>Bacteria</taxon>
        <taxon>Pseudomonadati</taxon>
        <taxon>Pseudomonadota</taxon>
        <taxon>Betaproteobacteria</taxon>
        <taxon>Burkholderiales</taxon>
        <taxon>Burkholderiaceae</taxon>
        <taxon>Cupriavidus</taxon>
    </lineage>
</organism>
<accession>A0ABT6ARI8</accession>
<dbReference type="Pfam" id="PF00881">
    <property type="entry name" value="Nitroreductase"/>
    <property type="match status" value="1"/>
</dbReference>
<dbReference type="InterPro" id="IPR050627">
    <property type="entry name" value="Nitroreductase/BluB"/>
</dbReference>
<comment type="caution">
    <text evidence="5">The sequence shown here is derived from an EMBL/GenBank/DDBJ whole genome shotgun (WGS) entry which is preliminary data.</text>
</comment>
<sequence length="236" mass="25775">MSSDSRLENAVQEGDFSSLERLHAGRFSCRAFLPHQVPRETIERILRLAQRAASWCNSQPWKMVIASGVAADRFREAMLDGVAREPAAPDFPWPREYQGIYQERRRECGLALYASVGVAKGDREASSRQAAENFRLFGAPHVAIVTTDEALGVYGAIDCGGYVNNFMLAAHGLGVACVAQAALASRPALVRRHFGLSADRLIVCGVSFGFPDHAHAANGFRTTRAELPDVASWVDE</sequence>
<evidence type="ECO:0000256" key="1">
    <source>
        <dbReference type="ARBA" id="ARBA00022630"/>
    </source>
</evidence>
<dbReference type="PANTHER" id="PTHR23026">
    <property type="entry name" value="NADPH NITROREDUCTASE"/>
    <property type="match status" value="1"/>
</dbReference>
<evidence type="ECO:0000256" key="2">
    <source>
        <dbReference type="ARBA" id="ARBA00022643"/>
    </source>
</evidence>
<evidence type="ECO:0000313" key="6">
    <source>
        <dbReference type="Proteomes" id="UP001216674"/>
    </source>
</evidence>
<feature type="domain" description="Nitroreductase" evidence="4">
    <location>
        <begin position="25"/>
        <end position="209"/>
    </location>
</feature>
<reference evidence="5 6" key="1">
    <citation type="submission" date="2023-03" db="EMBL/GenBank/DDBJ databases">
        <title>Draft assemblies of triclosan tolerant bacteria isolated from returned activated sludge.</title>
        <authorList>
            <person name="Van Hamelsveld S."/>
        </authorList>
    </citation>
    <scope>NUCLEOTIDE SEQUENCE [LARGE SCALE GENOMIC DNA]</scope>
    <source>
        <strain evidence="5 6">GW210010_S58</strain>
    </source>
</reference>
<proteinExistence type="predicted"/>
<protein>
    <submittedName>
        <fullName evidence="5">Nitroreductase</fullName>
    </submittedName>
</protein>